<proteinExistence type="predicted"/>
<reference evidence="1" key="1">
    <citation type="journal article" date="2023" name="Insect Mol. Biol.">
        <title>Genome sequencing provides insights into the evolution of gene families encoding plant cell wall-degrading enzymes in longhorned beetles.</title>
        <authorList>
            <person name="Shin N.R."/>
            <person name="Okamura Y."/>
            <person name="Kirsch R."/>
            <person name="Pauchet Y."/>
        </authorList>
    </citation>
    <scope>NUCLEOTIDE SEQUENCE</scope>
    <source>
        <strain evidence="1">AMC_N1</strain>
    </source>
</reference>
<gene>
    <name evidence="1" type="ORF">NQ318_017981</name>
</gene>
<comment type="caution">
    <text evidence="1">The sequence shown here is derived from an EMBL/GenBank/DDBJ whole genome shotgun (WGS) entry which is preliminary data.</text>
</comment>
<evidence type="ECO:0000313" key="2">
    <source>
        <dbReference type="Proteomes" id="UP001162162"/>
    </source>
</evidence>
<dbReference type="Proteomes" id="UP001162162">
    <property type="component" value="Unassembled WGS sequence"/>
</dbReference>
<dbReference type="InterPro" id="IPR036397">
    <property type="entry name" value="RNaseH_sf"/>
</dbReference>
<dbReference type="Gene3D" id="3.30.420.10">
    <property type="entry name" value="Ribonuclease H-like superfamily/Ribonuclease H"/>
    <property type="match status" value="1"/>
</dbReference>
<organism evidence="1 2">
    <name type="scientific">Aromia moschata</name>
    <dbReference type="NCBI Taxonomy" id="1265417"/>
    <lineage>
        <taxon>Eukaryota</taxon>
        <taxon>Metazoa</taxon>
        <taxon>Ecdysozoa</taxon>
        <taxon>Arthropoda</taxon>
        <taxon>Hexapoda</taxon>
        <taxon>Insecta</taxon>
        <taxon>Pterygota</taxon>
        <taxon>Neoptera</taxon>
        <taxon>Endopterygota</taxon>
        <taxon>Coleoptera</taxon>
        <taxon>Polyphaga</taxon>
        <taxon>Cucujiformia</taxon>
        <taxon>Chrysomeloidea</taxon>
        <taxon>Cerambycidae</taxon>
        <taxon>Cerambycinae</taxon>
        <taxon>Callichromatini</taxon>
        <taxon>Aromia</taxon>
    </lineage>
</organism>
<dbReference type="EMBL" id="JAPWTK010000154">
    <property type="protein sequence ID" value="KAJ8947720.1"/>
    <property type="molecule type" value="Genomic_DNA"/>
</dbReference>
<evidence type="ECO:0000313" key="1">
    <source>
        <dbReference type="EMBL" id="KAJ8947720.1"/>
    </source>
</evidence>
<accession>A0AAV8Y8B5</accession>
<sequence length="92" mass="10929">MTTNCNKVIFNKMELIRILLGKQLIIKDRIISLNTQTIFPPRSCDLTPCDFLLWPYLKNLNSPWRYGRQSEKISATHHKIEKLIGTQWNKWN</sequence>
<dbReference type="GO" id="GO:0003676">
    <property type="term" value="F:nucleic acid binding"/>
    <property type="evidence" value="ECO:0007669"/>
    <property type="project" value="InterPro"/>
</dbReference>
<dbReference type="AlphaFoldDB" id="A0AAV8Y8B5"/>
<keyword evidence="2" id="KW-1185">Reference proteome</keyword>
<name>A0AAV8Y8B5_9CUCU</name>
<protein>
    <submittedName>
        <fullName evidence="1">Uncharacterized protein</fullName>
    </submittedName>
</protein>